<dbReference type="Proteomes" id="UP000032841">
    <property type="component" value="Chromosome"/>
</dbReference>
<sequence>MPAWSSSPVHPRWRGEHGKRALNKAEPDGSSPLARGTHPCLICQVGHVRFIPAGAGNTWTVIVLAALMLVHPRWRGEHIFVSSLKWSAIGSSPLARGTQLPPGGRQCVTRFIPAGAGNTIVTIGQINSMAVHPRWRGEHSLSLNWAMYGSGSSPLARGTRERRQSWFCASRFIPAGAGNTAICIGVLSAESVHPRWRGEHGVLGALMKEPDGSSPLARGTRVRRC</sequence>
<dbReference type="AlphaFoldDB" id="W6QYZ4"/>
<organism evidence="2 3">
    <name type="scientific">Ectopseudomonas oleovorans (strain CECT 5344)</name>
    <name type="common">Pseudomonas pseudoalcaligenes</name>
    <dbReference type="NCBI Taxonomy" id="1182590"/>
    <lineage>
        <taxon>Bacteria</taxon>
        <taxon>Pseudomonadati</taxon>
        <taxon>Pseudomonadota</taxon>
        <taxon>Gammaproteobacteria</taxon>
        <taxon>Pseudomonadales</taxon>
        <taxon>Pseudomonadaceae</taxon>
        <taxon>Ectopseudomonas</taxon>
    </lineage>
</organism>
<reference evidence="2 3" key="1">
    <citation type="submission" date="2013-11" db="EMBL/GenBank/DDBJ databases">
        <title>Complete genome sequence of the cyanide-degrading bacterium Pseudomonas pseudoalcaligenes CECT 5344.</title>
        <authorList>
            <person name="Wibberg D."/>
            <person name="Puehler A."/>
            <person name="Schlueter A."/>
        </authorList>
    </citation>
    <scope>NUCLEOTIDE SEQUENCE [LARGE SCALE GENOMIC DNA]</scope>
    <source>
        <strain evidence="3">CECT 5344</strain>
    </source>
</reference>
<gene>
    <name evidence="2" type="ORF">BN5_0762</name>
</gene>
<name>W6QYZ4_ECTO5</name>
<accession>W6QYZ4</accession>
<feature type="compositionally biased region" description="Basic and acidic residues" evidence="1">
    <location>
        <begin position="13"/>
        <end position="27"/>
    </location>
</feature>
<dbReference type="HOGENOM" id="CLU_072989_0_2_6"/>
<feature type="region of interest" description="Disordered" evidence="1">
    <location>
        <begin position="1"/>
        <end position="33"/>
    </location>
</feature>
<dbReference type="AntiFam" id="ANF00006">
    <property type="entry name" value="Translation of CRISPR region"/>
</dbReference>
<evidence type="ECO:0000313" key="3">
    <source>
        <dbReference type="Proteomes" id="UP000032841"/>
    </source>
</evidence>
<proteinExistence type="predicted"/>
<dbReference type="AntiFam" id="ANF00057">
    <property type="entry name" value="Translation of E. coli type CRISPR repeat"/>
</dbReference>
<dbReference type="KEGG" id="ppse:BN5_0762"/>
<protein>
    <submittedName>
        <fullName evidence="2">Uncharacterized protein</fullName>
    </submittedName>
</protein>
<dbReference type="EMBL" id="HG916826">
    <property type="protein sequence ID" value="CDM39371.1"/>
    <property type="molecule type" value="Genomic_DNA"/>
</dbReference>
<evidence type="ECO:0000256" key="1">
    <source>
        <dbReference type="SAM" id="MobiDB-lite"/>
    </source>
</evidence>
<evidence type="ECO:0000313" key="2">
    <source>
        <dbReference type="EMBL" id="CDM39371.1"/>
    </source>
</evidence>